<sequence>MLLGGIDVERDDGLGSVGNCSESQEEGEGEEAHGGRAEFGRRRSELRKRAPRGADEEGLGEEECWIDAEMVMVMVEKLRVEIFSEIFLPLIFLPQTGME</sequence>
<name>A0A512MHC7_9BACT</name>
<dbReference type="Proteomes" id="UP000321577">
    <property type="component" value="Unassembled WGS sequence"/>
</dbReference>
<evidence type="ECO:0000313" key="3">
    <source>
        <dbReference type="Proteomes" id="UP000321577"/>
    </source>
</evidence>
<comment type="caution">
    <text evidence="2">The sequence shown here is derived from an EMBL/GenBank/DDBJ whole genome shotgun (WGS) entry which is preliminary data.</text>
</comment>
<dbReference type="AlphaFoldDB" id="A0A512MHC7"/>
<gene>
    <name evidence="2" type="ORF">BGE01nite_54150</name>
</gene>
<proteinExistence type="predicted"/>
<feature type="region of interest" description="Disordered" evidence="1">
    <location>
        <begin position="1"/>
        <end position="61"/>
    </location>
</feature>
<dbReference type="EMBL" id="BKAG01000072">
    <property type="protein sequence ID" value="GEP46124.1"/>
    <property type="molecule type" value="Genomic_DNA"/>
</dbReference>
<accession>A0A512MHC7</accession>
<keyword evidence="3" id="KW-1185">Reference proteome</keyword>
<evidence type="ECO:0000313" key="2">
    <source>
        <dbReference type="EMBL" id="GEP46124.1"/>
    </source>
</evidence>
<protein>
    <submittedName>
        <fullName evidence="2">Uncharacterized protein</fullName>
    </submittedName>
</protein>
<evidence type="ECO:0000256" key="1">
    <source>
        <dbReference type="SAM" id="MobiDB-lite"/>
    </source>
</evidence>
<feature type="compositionally biased region" description="Basic and acidic residues" evidence="1">
    <location>
        <begin position="30"/>
        <end position="43"/>
    </location>
</feature>
<reference evidence="2 3" key="1">
    <citation type="submission" date="2019-07" db="EMBL/GenBank/DDBJ databases">
        <title>Whole genome shotgun sequence of Brevifollis gellanilyticus NBRC 108608.</title>
        <authorList>
            <person name="Hosoyama A."/>
            <person name="Uohara A."/>
            <person name="Ohji S."/>
            <person name="Ichikawa N."/>
        </authorList>
    </citation>
    <scope>NUCLEOTIDE SEQUENCE [LARGE SCALE GENOMIC DNA]</scope>
    <source>
        <strain evidence="2 3">NBRC 108608</strain>
    </source>
</reference>
<organism evidence="2 3">
    <name type="scientific">Brevifollis gellanilyticus</name>
    <dbReference type="NCBI Taxonomy" id="748831"/>
    <lineage>
        <taxon>Bacteria</taxon>
        <taxon>Pseudomonadati</taxon>
        <taxon>Verrucomicrobiota</taxon>
        <taxon>Verrucomicrobiia</taxon>
        <taxon>Verrucomicrobiales</taxon>
        <taxon>Verrucomicrobiaceae</taxon>
    </lineage>
</organism>